<dbReference type="RefSeq" id="XP_032814265.1">
    <property type="nucleotide sequence ID" value="XM_032958374.1"/>
</dbReference>
<feature type="transmembrane region" description="Helical" evidence="1">
    <location>
        <begin position="215"/>
        <end position="241"/>
    </location>
</feature>
<keyword evidence="1" id="KW-1133">Transmembrane helix</keyword>
<dbReference type="KEGG" id="pmrn:116944636"/>
<feature type="chain" id="PRO_5042512698" evidence="2">
    <location>
        <begin position="27"/>
        <end position="296"/>
    </location>
</feature>
<keyword evidence="1" id="KW-0472">Membrane</keyword>
<evidence type="ECO:0000313" key="3">
    <source>
        <dbReference type="Proteomes" id="UP001318040"/>
    </source>
</evidence>
<accession>A0AAJ7WY34</accession>
<keyword evidence="1" id="KW-0812">Transmembrane</keyword>
<gene>
    <name evidence="4" type="primary">LOC116944636</name>
</gene>
<dbReference type="Proteomes" id="UP001318040">
    <property type="component" value="Chromosome 21"/>
</dbReference>
<reference evidence="4" key="1">
    <citation type="submission" date="2025-08" db="UniProtKB">
        <authorList>
            <consortium name="RefSeq"/>
        </authorList>
    </citation>
    <scope>IDENTIFICATION</scope>
    <source>
        <tissue evidence="4">Sperm</tissue>
    </source>
</reference>
<organism evidence="3 4">
    <name type="scientific">Petromyzon marinus</name>
    <name type="common">Sea lamprey</name>
    <dbReference type="NCBI Taxonomy" id="7757"/>
    <lineage>
        <taxon>Eukaryota</taxon>
        <taxon>Metazoa</taxon>
        <taxon>Chordata</taxon>
        <taxon>Craniata</taxon>
        <taxon>Vertebrata</taxon>
        <taxon>Cyclostomata</taxon>
        <taxon>Hyperoartia</taxon>
        <taxon>Petromyzontiformes</taxon>
        <taxon>Petromyzontidae</taxon>
        <taxon>Petromyzon</taxon>
    </lineage>
</organism>
<dbReference type="GeneID" id="116944636"/>
<feature type="signal peptide" evidence="2">
    <location>
        <begin position="1"/>
        <end position="26"/>
    </location>
</feature>
<evidence type="ECO:0000313" key="4">
    <source>
        <dbReference type="RefSeq" id="XP_032814265.1"/>
    </source>
</evidence>
<evidence type="ECO:0000256" key="2">
    <source>
        <dbReference type="SAM" id="SignalP"/>
    </source>
</evidence>
<keyword evidence="3" id="KW-1185">Reference proteome</keyword>
<evidence type="ECO:0000256" key="1">
    <source>
        <dbReference type="SAM" id="Phobius"/>
    </source>
</evidence>
<protein>
    <submittedName>
        <fullName evidence="4">Uncharacterized protein LOC116944636 isoform X1</fullName>
    </submittedName>
</protein>
<keyword evidence="2" id="KW-0732">Signal</keyword>
<proteinExistence type="predicted"/>
<dbReference type="AlphaFoldDB" id="A0AAJ7WY34"/>
<sequence length="296" mass="34066">MRDFNPQPSVTFKMAVFLISITLTESTCNVFGHYSCNDTWSLMHNIERKLNPCSGHDQVSDIPRYYLKENYTSVPIDALIKWHSKLVNECKRFADLHLMIFSLNKSHDHMSHFVDFKDFKFKSYIKNFTSLQGLTKNLIPEKMDTRNQSTMEFFRELLRLMKEAHNFTNSEACYGNWSTICRIVPRLKERDTVNEDPDARGNEASSSESKSSVGIYAPMVTLVASLLFNVLLIGIVSRLWYTLRTSRAALSQSINASERRQNGQKTRVTIGGEQTVYHQTHDTGDFLLEPPLTEQC</sequence>
<name>A0AAJ7WY34_PETMA</name>